<reference evidence="1 2" key="1">
    <citation type="submission" date="2013-11" db="EMBL/GenBank/DDBJ databases">
        <title>The Genome Sequence of Phytophthora parasitica P1976.</title>
        <authorList>
            <consortium name="The Broad Institute Genomics Platform"/>
            <person name="Russ C."/>
            <person name="Tyler B."/>
            <person name="Panabieres F."/>
            <person name="Shan W."/>
            <person name="Tripathy S."/>
            <person name="Grunwald N."/>
            <person name="Machado M."/>
            <person name="Johnson C.S."/>
            <person name="Walker B."/>
            <person name="Young S."/>
            <person name="Zeng Q."/>
            <person name="Gargeya S."/>
            <person name="Fitzgerald M."/>
            <person name="Haas B."/>
            <person name="Abouelleil A."/>
            <person name="Allen A.W."/>
            <person name="Alvarado L."/>
            <person name="Arachchi H.M."/>
            <person name="Berlin A.M."/>
            <person name="Chapman S.B."/>
            <person name="Gainer-Dewar J."/>
            <person name="Goldberg J."/>
            <person name="Griggs A."/>
            <person name="Gujja S."/>
            <person name="Hansen M."/>
            <person name="Howarth C."/>
            <person name="Imamovic A."/>
            <person name="Ireland A."/>
            <person name="Larimer J."/>
            <person name="McCowan C."/>
            <person name="Murphy C."/>
            <person name="Pearson M."/>
            <person name="Poon T.W."/>
            <person name="Priest M."/>
            <person name="Roberts A."/>
            <person name="Saif S."/>
            <person name="Shea T."/>
            <person name="Sisk P."/>
            <person name="Sykes S."/>
            <person name="Wortman J."/>
            <person name="Nusbaum C."/>
            <person name="Birren B."/>
        </authorList>
    </citation>
    <scope>NUCLEOTIDE SEQUENCE [LARGE SCALE GENOMIC DNA]</scope>
    <source>
        <strain evidence="1 2">P1976</strain>
    </source>
</reference>
<evidence type="ECO:0000313" key="2">
    <source>
        <dbReference type="Proteomes" id="UP000028582"/>
    </source>
</evidence>
<comment type="caution">
    <text evidence="1">The sequence shown here is derived from an EMBL/GenBank/DDBJ whole genome shotgun (WGS) entry which is preliminary data.</text>
</comment>
<protein>
    <submittedName>
        <fullName evidence="1">Uncharacterized protein</fullName>
    </submittedName>
</protein>
<dbReference type="EMBL" id="ANJA01001711">
    <property type="protein sequence ID" value="ETO75127.1"/>
    <property type="molecule type" value="Genomic_DNA"/>
</dbReference>
<accession>A0A081A8B6</accession>
<gene>
    <name evidence="1" type="ORF">F444_09220</name>
</gene>
<organism evidence="1 2">
    <name type="scientific">Phytophthora nicotianae P1976</name>
    <dbReference type="NCBI Taxonomy" id="1317066"/>
    <lineage>
        <taxon>Eukaryota</taxon>
        <taxon>Sar</taxon>
        <taxon>Stramenopiles</taxon>
        <taxon>Oomycota</taxon>
        <taxon>Peronosporomycetes</taxon>
        <taxon>Peronosporales</taxon>
        <taxon>Peronosporaceae</taxon>
        <taxon>Phytophthora</taxon>
    </lineage>
</organism>
<dbReference type="Proteomes" id="UP000028582">
    <property type="component" value="Unassembled WGS sequence"/>
</dbReference>
<dbReference type="AlphaFoldDB" id="A0A081A8B6"/>
<sequence length="80" mass="9182">MDRPIDDCDARVFHYYEDCNDILQGLIGTENVLDSTRKYSSSFIDYPMIMLEKCLDRRVQEDVGVRAQSPGTGATIDRFD</sequence>
<proteinExistence type="predicted"/>
<name>A0A081A8B6_PHYNI</name>
<evidence type="ECO:0000313" key="1">
    <source>
        <dbReference type="EMBL" id="ETO75127.1"/>
    </source>
</evidence>